<protein>
    <recommendedName>
        <fullName evidence="8">Zinc transporter</fullName>
    </recommendedName>
</protein>
<dbReference type="Proteomes" id="UP000794436">
    <property type="component" value="Unassembled WGS sequence"/>
</dbReference>
<evidence type="ECO:0000256" key="4">
    <source>
        <dbReference type="ARBA" id="ARBA00023136"/>
    </source>
</evidence>
<comment type="caution">
    <text evidence="6">The sequence shown here is derived from an EMBL/GenBank/DDBJ whole genome shotgun (WGS) entry which is preliminary data.</text>
</comment>
<comment type="subcellular location">
    <subcellularLocation>
        <location evidence="1">Membrane</location>
        <topology evidence="1">Multi-pass membrane protein</topology>
    </subcellularLocation>
</comment>
<dbReference type="GO" id="GO:0005385">
    <property type="term" value="F:zinc ion transmembrane transporter activity"/>
    <property type="evidence" value="ECO:0007669"/>
    <property type="project" value="TreeGrafter"/>
</dbReference>
<evidence type="ECO:0000256" key="3">
    <source>
        <dbReference type="ARBA" id="ARBA00022989"/>
    </source>
</evidence>
<feature type="transmembrane region" description="Helical" evidence="5">
    <location>
        <begin position="287"/>
        <end position="309"/>
    </location>
</feature>
<reference evidence="6" key="1">
    <citation type="submission" date="2019-03" db="EMBL/GenBank/DDBJ databases">
        <title>Long read genome sequence of the mycoparasitic Pythium oligandrum ATCC 38472 isolated from sugarbeet rhizosphere.</title>
        <authorList>
            <person name="Gaulin E."/>
        </authorList>
    </citation>
    <scope>NUCLEOTIDE SEQUENCE</scope>
    <source>
        <strain evidence="6">ATCC 38472_TT</strain>
    </source>
</reference>
<gene>
    <name evidence="6" type="ORF">Poli38472_005740</name>
</gene>
<evidence type="ECO:0000256" key="2">
    <source>
        <dbReference type="ARBA" id="ARBA00022692"/>
    </source>
</evidence>
<sequence length="342" mass="35965">METGMTVAAAFLVTTGASAAFVVGGIMVYSSILLSMACPLVFVVLFSTSSFIFVCSALMVLIPHAQASFTELVHQKHAVYPHQASGWGQLLGIIGLVAGILLLYGVDAVIYRLSIAAANCYSNRSQLPQRVVSRRGSLSQLGFLATGPSPDARLMTSGRSGNIGFNRLQGSGRATPGIPEIPEDDRSTIQHNHRRHYGGLLSALAVLLHHIPGGLAIYVSAVQHLNLGVAIAIAVVLHSVPDGIALASSIYFASGKRFLGVFWCLLAPLGKLIGAFLGWLLLGRTAWAHAILSSFAAGILVGIGVKEVLPTTHQYIGGKSHGTVIGVASGMIILALCDFVRY</sequence>
<evidence type="ECO:0000313" key="7">
    <source>
        <dbReference type="Proteomes" id="UP000794436"/>
    </source>
</evidence>
<dbReference type="Pfam" id="PF02535">
    <property type="entry name" value="Zip"/>
    <property type="match status" value="1"/>
</dbReference>
<keyword evidence="7" id="KW-1185">Reference proteome</keyword>
<feature type="transmembrane region" description="Helical" evidence="5">
    <location>
        <begin position="260"/>
        <end position="281"/>
    </location>
</feature>
<feature type="transmembrane region" description="Helical" evidence="5">
    <location>
        <begin position="6"/>
        <end position="28"/>
    </location>
</feature>
<organism evidence="6 7">
    <name type="scientific">Pythium oligandrum</name>
    <name type="common">Mycoparasitic fungus</name>
    <dbReference type="NCBI Taxonomy" id="41045"/>
    <lineage>
        <taxon>Eukaryota</taxon>
        <taxon>Sar</taxon>
        <taxon>Stramenopiles</taxon>
        <taxon>Oomycota</taxon>
        <taxon>Peronosporomycetes</taxon>
        <taxon>Pythiales</taxon>
        <taxon>Pythiaceae</taxon>
        <taxon>Pythium</taxon>
    </lineage>
</organism>
<dbReference type="GO" id="GO:0016020">
    <property type="term" value="C:membrane"/>
    <property type="evidence" value="ECO:0007669"/>
    <property type="project" value="UniProtKB-SubCell"/>
</dbReference>
<feature type="transmembrane region" description="Helical" evidence="5">
    <location>
        <begin position="321"/>
        <end position="341"/>
    </location>
</feature>
<evidence type="ECO:0008006" key="8">
    <source>
        <dbReference type="Google" id="ProtNLM"/>
    </source>
</evidence>
<dbReference type="PANTHER" id="PTHR11040:SF205">
    <property type="entry name" value="ZINC TRANSPORTER ZUPT"/>
    <property type="match status" value="1"/>
</dbReference>
<feature type="transmembrane region" description="Helical" evidence="5">
    <location>
        <begin position="227"/>
        <end position="253"/>
    </location>
</feature>
<feature type="transmembrane region" description="Helical" evidence="5">
    <location>
        <begin position="200"/>
        <end position="221"/>
    </location>
</feature>
<keyword evidence="2 5" id="KW-0812">Transmembrane</keyword>
<dbReference type="OrthoDB" id="262547at2759"/>
<proteinExistence type="predicted"/>
<dbReference type="AlphaFoldDB" id="A0A8K1CR44"/>
<keyword evidence="3 5" id="KW-1133">Transmembrane helix</keyword>
<feature type="transmembrane region" description="Helical" evidence="5">
    <location>
        <begin position="40"/>
        <end position="66"/>
    </location>
</feature>
<feature type="transmembrane region" description="Helical" evidence="5">
    <location>
        <begin position="86"/>
        <end position="106"/>
    </location>
</feature>
<evidence type="ECO:0000256" key="5">
    <source>
        <dbReference type="SAM" id="Phobius"/>
    </source>
</evidence>
<name>A0A8K1CR44_PYTOL</name>
<dbReference type="PANTHER" id="PTHR11040">
    <property type="entry name" value="ZINC/IRON TRANSPORTER"/>
    <property type="match status" value="1"/>
</dbReference>
<dbReference type="InterPro" id="IPR003689">
    <property type="entry name" value="ZIP"/>
</dbReference>
<dbReference type="EMBL" id="SPLM01000002">
    <property type="protein sequence ID" value="TMW68272.1"/>
    <property type="molecule type" value="Genomic_DNA"/>
</dbReference>
<accession>A0A8K1CR44</accession>
<evidence type="ECO:0000256" key="1">
    <source>
        <dbReference type="ARBA" id="ARBA00004141"/>
    </source>
</evidence>
<keyword evidence="4 5" id="KW-0472">Membrane</keyword>
<evidence type="ECO:0000313" key="6">
    <source>
        <dbReference type="EMBL" id="TMW68272.1"/>
    </source>
</evidence>